<dbReference type="RefSeq" id="WP_143461249.1">
    <property type="nucleotide sequence ID" value="NZ_MPOJ01000018.1"/>
</dbReference>
<protein>
    <recommendedName>
        <fullName evidence="2">Glycosyl transferase family 1 domain-containing protein</fullName>
    </recommendedName>
</protein>
<proteinExistence type="predicted"/>
<organism evidence="3 4">
    <name type="scientific">Leptospirillum ferriphilum</name>
    <dbReference type="NCBI Taxonomy" id="178606"/>
    <lineage>
        <taxon>Bacteria</taxon>
        <taxon>Pseudomonadati</taxon>
        <taxon>Nitrospirota</taxon>
        <taxon>Nitrospiria</taxon>
        <taxon>Nitrospirales</taxon>
        <taxon>Nitrospiraceae</taxon>
        <taxon>Leptospirillum</taxon>
    </lineage>
</organism>
<dbReference type="GO" id="GO:0009103">
    <property type="term" value="P:lipopolysaccharide biosynthetic process"/>
    <property type="evidence" value="ECO:0007669"/>
    <property type="project" value="TreeGrafter"/>
</dbReference>
<dbReference type="Pfam" id="PF00534">
    <property type="entry name" value="Glycos_transf_1"/>
    <property type="match status" value="1"/>
</dbReference>
<sequence>VYIRADADYGIVKIDYLRSFIKRNCLKFFFNKVDFYSIESSPVLKEILEKYPTALKGLIPRPIPYLLFNSHSITRKSKKEKIILTVTRLGAHQKNAELLIRSFVRLDKKDWLLVLIGPIEVGFHNWIFNFFDNYPEFKERILLLGNLTNREELFDWYQKSAIFCLPSRHESFGIALLEACANGCFPITTGVGEMPAAFDMTDNWKFGKKFTSENEDELLELLKETTNSEFEKERERISAELVDHINKNFDSYKIVEFLDSLF</sequence>
<dbReference type="GO" id="GO:0016757">
    <property type="term" value="F:glycosyltransferase activity"/>
    <property type="evidence" value="ECO:0007669"/>
    <property type="project" value="InterPro"/>
</dbReference>
<dbReference type="PANTHER" id="PTHR46401:SF2">
    <property type="entry name" value="GLYCOSYLTRANSFERASE WBBK-RELATED"/>
    <property type="match status" value="1"/>
</dbReference>
<dbReference type="PANTHER" id="PTHR46401">
    <property type="entry name" value="GLYCOSYLTRANSFERASE WBBK-RELATED"/>
    <property type="match status" value="1"/>
</dbReference>
<keyword evidence="1" id="KW-0808">Transferase</keyword>
<dbReference type="Proteomes" id="UP000188586">
    <property type="component" value="Unassembled WGS sequence"/>
</dbReference>
<accession>A0A1V3SUK0</accession>
<gene>
    <name evidence="3" type="ORF">BOX24_09645</name>
</gene>
<dbReference type="EMBL" id="MPOJ01000018">
    <property type="protein sequence ID" value="OOH71281.1"/>
    <property type="molecule type" value="Genomic_DNA"/>
</dbReference>
<comment type="caution">
    <text evidence="3">The sequence shown here is derived from an EMBL/GenBank/DDBJ whole genome shotgun (WGS) entry which is preliminary data.</text>
</comment>
<feature type="non-terminal residue" evidence="3">
    <location>
        <position position="1"/>
    </location>
</feature>
<dbReference type="Gene3D" id="3.40.50.2000">
    <property type="entry name" value="Glycogen Phosphorylase B"/>
    <property type="match status" value="1"/>
</dbReference>
<evidence type="ECO:0000313" key="4">
    <source>
        <dbReference type="Proteomes" id="UP000188586"/>
    </source>
</evidence>
<evidence type="ECO:0000313" key="3">
    <source>
        <dbReference type="EMBL" id="OOH71281.1"/>
    </source>
</evidence>
<dbReference type="SUPFAM" id="SSF53756">
    <property type="entry name" value="UDP-Glycosyltransferase/glycogen phosphorylase"/>
    <property type="match status" value="1"/>
</dbReference>
<evidence type="ECO:0000256" key="1">
    <source>
        <dbReference type="ARBA" id="ARBA00022679"/>
    </source>
</evidence>
<dbReference type="InterPro" id="IPR001296">
    <property type="entry name" value="Glyco_trans_1"/>
</dbReference>
<reference evidence="3 4" key="1">
    <citation type="submission" date="2016-11" db="EMBL/GenBank/DDBJ databases">
        <title>Comparative genomics of co-occurring bacteria in distinct bioleaching systems unravels niche-specific adaptation.</title>
        <authorList>
            <person name="Zhang X."/>
            <person name="Liu X."/>
            <person name="Yin H."/>
        </authorList>
    </citation>
    <scope>NUCLEOTIDE SEQUENCE [LARGE SCALE GENOMIC DNA]</scope>
    <source>
        <strain evidence="3 4">DX</strain>
    </source>
</reference>
<feature type="domain" description="Glycosyl transferase family 1" evidence="2">
    <location>
        <begin position="72"/>
        <end position="238"/>
    </location>
</feature>
<dbReference type="AlphaFoldDB" id="A0A1V3SUK0"/>
<evidence type="ECO:0000259" key="2">
    <source>
        <dbReference type="Pfam" id="PF00534"/>
    </source>
</evidence>
<name>A0A1V3SUK0_9BACT</name>